<evidence type="ECO:0000313" key="2">
    <source>
        <dbReference type="EMBL" id="CAB9517801.1"/>
    </source>
</evidence>
<feature type="chain" id="PRO_5040449769" evidence="1">
    <location>
        <begin position="26"/>
        <end position="323"/>
    </location>
</feature>
<keyword evidence="1" id="KW-0732">Signal</keyword>
<keyword evidence="3" id="KW-1185">Reference proteome</keyword>
<sequence>MDMYVEKVMISALLLCCVMVSPVAAAEPVGLFVGVIWRKLEGNESSSCDNCDHVGCLPSQYFWVESDCRRRAIRLLNNLNGSESVFPINETHFCRKYYNDNLCEEESPLYAVEAANGLMCNEIKQITACPDEDPTKDGFLYMPDYCVESDVPMGDFNARMIDRYIYFGEESCETGDVHQRAEAVFPAEPSYCFSIGVPIQNSTHQTSILGGGRSYCDSEGRQVLEHYTDAACSEQGPELLEKELVWDGCYDPQTPRFPEQRGAVDCEKPRYHCKDLAKLDFIVATSPLEGSAGDTEEASSATAPRYSIEVVISLIIFIPLWYS</sequence>
<feature type="signal peptide" evidence="1">
    <location>
        <begin position="1"/>
        <end position="25"/>
    </location>
</feature>
<evidence type="ECO:0000313" key="3">
    <source>
        <dbReference type="Proteomes" id="UP001153069"/>
    </source>
</evidence>
<name>A0A9N8EEH6_9STRA</name>
<reference evidence="2" key="1">
    <citation type="submission" date="2020-06" db="EMBL/GenBank/DDBJ databases">
        <authorList>
            <consortium name="Plant Systems Biology data submission"/>
        </authorList>
    </citation>
    <scope>NUCLEOTIDE SEQUENCE</scope>
    <source>
        <strain evidence="2">D6</strain>
    </source>
</reference>
<evidence type="ECO:0000256" key="1">
    <source>
        <dbReference type="SAM" id="SignalP"/>
    </source>
</evidence>
<comment type="caution">
    <text evidence="2">The sequence shown here is derived from an EMBL/GenBank/DDBJ whole genome shotgun (WGS) entry which is preliminary data.</text>
</comment>
<organism evidence="2 3">
    <name type="scientific">Seminavis robusta</name>
    <dbReference type="NCBI Taxonomy" id="568900"/>
    <lineage>
        <taxon>Eukaryota</taxon>
        <taxon>Sar</taxon>
        <taxon>Stramenopiles</taxon>
        <taxon>Ochrophyta</taxon>
        <taxon>Bacillariophyta</taxon>
        <taxon>Bacillariophyceae</taxon>
        <taxon>Bacillariophycidae</taxon>
        <taxon>Naviculales</taxon>
        <taxon>Naviculaceae</taxon>
        <taxon>Seminavis</taxon>
    </lineage>
</organism>
<gene>
    <name evidence="2" type="ORF">SEMRO_881_G215250.1</name>
</gene>
<protein>
    <submittedName>
        <fullName evidence="2">Uncharacterized protein</fullName>
    </submittedName>
</protein>
<accession>A0A9N8EEH6</accession>
<proteinExistence type="predicted"/>
<dbReference type="Proteomes" id="UP001153069">
    <property type="component" value="Unassembled WGS sequence"/>
</dbReference>
<dbReference type="AlphaFoldDB" id="A0A9N8EEH6"/>
<dbReference type="EMBL" id="CAICTM010000880">
    <property type="protein sequence ID" value="CAB9517801.1"/>
    <property type="molecule type" value="Genomic_DNA"/>
</dbReference>